<keyword evidence="2" id="KW-1133">Transmembrane helix</keyword>
<gene>
    <name evidence="3" type="ORF">PCON_01451</name>
</gene>
<organism evidence="3 4">
    <name type="scientific">Pyronema omphalodes (strain CBS 100304)</name>
    <name type="common">Pyronema confluens</name>
    <dbReference type="NCBI Taxonomy" id="1076935"/>
    <lineage>
        <taxon>Eukaryota</taxon>
        <taxon>Fungi</taxon>
        <taxon>Dikarya</taxon>
        <taxon>Ascomycota</taxon>
        <taxon>Pezizomycotina</taxon>
        <taxon>Pezizomycetes</taxon>
        <taxon>Pezizales</taxon>
        <taxon>Pyronemataceae</taxon>
        <taxon>Pyronema</taxon>
    </lineage>
</organism>
<keyword evidence="2" id="KW-0472">Membrane</keyword>
<sequence length="564" mass="63309">MVINTTGSRAGLYSRVNAAQEHRFQERDEWTDIQFSHNGIPEDDYKLSLSLCVADFSTATFPITADSLTPRKEPVLAWDVSHTTFNTVAIQHQMVKNATSTPDDRGLLTLDATSKASWKELATTDLGRLTEETYGAGWEWAATSNTTAIMCTHCYDSPATHQTSSTKWVNPAHVGLFQDIIKTTGHQALETQAHFTTMVQMVYYDNLPTNRGITEVKLAEFVQVTLPKRFWGFTATFSLVAMHLILIGVVARNFLGNVKFSIIDSAWQAAAQTSMLMVLSCRYKEGESMALYFANFDDGWSRLKTRSYGARDKLGKCFMEITTSNHVKAAFLLLSLPESMSDIIYDLQTKTDITVKEVHSKLLGLEAKYLPGNTAGQKAYRIEKSKKNPVSKECTFCKKRRFYSKGHTWQECNKLKSSKDKKSKEKTRQASVEDKPAQQILTEAKAFQGCSTPSTTWNFDTGATAHMANAQSHLRTFSQRESGTEFTSSIFGDEPELKKWLKTNVFSWKAVARLGYVMLGKGADIIVIDSNGEEVFWARETQGSHVLQLKERSENALFATYRMA</sequence>
<dbReference type="Proteomes" id="UP000018144">
    <property type="component" value="Unassembled WGS sequence"/>
</dbReference>
<protein>
    <submittedName>
        <fullName evidence="3">Uncharacterized protein</fullName>
    </submittedName>
</protein>
<evidence type="ECO:0000256" key="2">
    <source>
        <dbReference type="SAM" id="Phobius"/>
    </source>
</evidence>
<feature type="region of interest" description="Disordered" evidence="1">
    <location>
        <begin position="416"/>
        <end position="435"/>
    </location>
</feature>
<feature type="transmembrane region" description="Helical" evidence="2">
    <location>
        <begin position="230"/>
        <end position="251"/>
    </location>
</feature>
<keyword evidence="4" id="KW-1185">Reference proteome</keyword>
<evidence type="ECO:0000313" key="3">
    <source>
        <dbReference type="EMBL" id="CCX33580.1"/>
    </source>
</evidence>
<evidence type="ECO:0000256" key="1">
    <source>
        <dbReference type="SAM" id="MobiDB-lite"/>
    </source>
</evidence>
<dbReference type="EMBL" id="HF936139">
    <property type="protein sequence ID" value="CCX33580.1"/>
    <property type="molecule type" value="Genomic_DNA"/>
</dbReference>
<name>U4LUC5_PYROM</name>
<keyword evidence="2" id="KW-0812">Transmembrane</keyword>
<accession>U4LUC5</accession>
<dbReference type="OrthoDB" id="5428040at2759"/>
<proteinExistence type="predicted"/>
<reference evidence="3 4" key="1">
    <citation type="journal article" date="2013" name="PLoS Genet.">
        <title>The genome and development-dependent transcriptomes of Pyronema confluens: a window into fungal evolution.</title>
        <authorList>
            <person name="Traeger S."/>
            <person name="Altegoer F."/>
            <person name="Freitag M."/>
            <person name="Gabaldon T."/>
            <person name="Kempken F."/>
            <person name="Kumar A."/>
            <person name="Marcet-Houben M."/>
            <person name="Poggeler S."/>
            <person name="Stajich J.E."/>
            <person name="Nowrousian M."/>
        </authorList>
    </citation>
    <scope>NUCLEOTIDE SEQUENCE [LARGE SCALE GENOMIC DNA]</scope>
    <source>
        <strain evidence="4">CBS 100304</strain>
        <tissue evidence="3">Vegetative mycelium</tissue>
    </source>
</reference>
<dbReference type="AlphaFoldDB" id="U4LUC5"/>
<evidence type="ECO:0000313" key="4">
    <source>
        <dbReference type="Proteomes" id="UP000018144"/>
    </source>
</evidence>